<evidence type="ECO:0000256" key="1">
    <source>
        <dbReference type="SAM" id="MobiDB-lite"/>
    </source>
</evidence>
<evidence type="ECO:0000313" key="3">
    <source>
        <dbReference type="Proteomes" id="UP000325081"/>
    </source>
</evidence>
<name>A0A5A7R8F2_STRAF</name>
<gene>
    <name evidence="2" type="ORF">STAS_31394</name>
</gene>
<accession>A0A5A7R8F2</accession>
<comment type="caution">
    <text evidence="2">The sequence shown here is derived from an EMBL/GenBank/DDBJ whole genome shotgun (WGS) entry which is preliminary data.</text>
</comment>
<protein>
    <submittedName>
        <fullName evidence="2">Uncharacterized protein</fullName>
    </submittedName>
</protein>
<keyword evidence="3" id="KW-1185">Reference proteome</keyword>
<dbReference type="Proteomes" id="UP000325081">
    <property type="component" value="Unassembled WGS sequence"/>
</dbReference>
<organism evidence="2 3">
    <name type="scientific">Striga asiatica</name>
    <name type="common">Asiatic witchweed</name>
    <name type="synonym">Buchnera asiatica</name>
    <dbReference type="NCBI Taxonomy" id="4170"/>
    <lineage>
        <taxon>Eukaryota</taxon>
        <taxon>Viridiplantae</taxon>
        <taxon>Streptophyta</taxon>
        <taxon>Embryophyta</taxon>
        <taxon>Tracheophyta</taxon>
        <taxon>Spermatophyta</taxon>
        <taxon>Magnoliopsida</taxon>
        <taxon>eudicotyledons</taxon>
        <taxon>Gunneridae</taxon>
        <taxon>Pentapetalae</taxon>
        <taxon>asterids</taxon>
        <taxon>lamiids</taxon>
        <taxon>Lamiales</taxon>
        <taxon>Orobanchaceae</taxon>
        <taxon>Buchnereae</taxon>
        <taxon>Striga</taxon>
    </lineage>
</organism>
<dbReference type="EMBL" id="BKCP01010848">
    <property type="protein sequence ID" value="GER53839.1"/>
    <property type="molecule type" value="Genomic_DNA"/>
</dbReference>
<proteinExistence type="predicted"/>
<dbReference type="OrthoDB" id="927109at2759"/>
<feature type="region of interest" description="Disordered" evidence="1">
    <location>
        <begin position="1"/>
        <end position="22"/>
    </location>
</feature>
<evidence type="ECO:0000313" key="2">
    <source>
        <dbReference type="EMBL" id="GER53839.1"/>
    </source>
</evidence>
<dbReference type="AlphaFoldDB" id="A0A5A7R8F2"/>
<reference evidence="3" key="1">
    <citation type="journal article" date="2019" name="Curr. Biol.">
        <title>Genome Sequence of Striga asiatica Provides Insight into the Evolution of Plant Parasitism.</title>
        <authorList>
            <person name="Yoshida S."/>
            <person name="Kim S."/>
            <person name="Wafula E.K."/>
            <person name="Tanskanen J."/>
            <person name="Kim Y.M."/>
            <person name="Honaas L."/>
            <person name="Yang Z."/>
            <person name="Spallek T."/>
            <person name="Conn C.E."/>
            <person name="Ichihashi Y."/>
            <person name="Cheong K."/>
            <person name="Cui S."/>
            <person name="Der J.P."/>
            <person name="Gundlach H."/>
            <person name="Jiao Y."/>
            <person name="Hori C."/>
            <person name="Ishida J.K."/>
            <person name="Kasahara H."/>
            <person name="Kiba T."/>
            <person name="Kim M.S."/>
            <person name="Koo N."/>
            <person name="Laohavisit A."/>
            <person name="Lee Y.H."/>
            <person name="Lumba S."/>
            <person name="McCourt P."/>
            <person name="Mortimer J.C."/>
            <person name="Mutuku J.M."/>
            <person name="Nomura T."/>
            <person name="Sasaki-Sekimoto Y."/>
            <person name="Seto Y."/>
            <person name="Wang Y."/>
            <person name="Wakatake T."/>
            <person name="Sakakibara H."/>
            <person name="Demura T."/>
            <person name="Yamaguchi S."/>
            <person name="Yoneyama K."/>
            <person name="Manabe R.I."/>
            <person name="Nelson D.C."/>
            <person name="Schulman A.H."/>
            <person name="Timko M.P."/>
            <person name="dePamphilis C.W."/>
            <person name="Choi D."/>
            <person name="Shirasu K."/>
        </authorList>
    </citation>
    <scope>NUCLEOTIDE SEQUENCE [LARGE SCALE GENOMIC DNA]</scope>
    <source>
        <strain evidence="3">cv. UVA1</strain>
    </source>
</reference>
<sequence length="144" mass="16576">MPQGAGLTEFRGRGPDGESSAFAGLDTPCRRWDDGYEAVGYSITYPRHMEAPDFYELHFPAAKGKIFRRTEAGWGRNGRRVAENVGDYHGRAAWRDKETLGEFRPRKQRRPYGGREAAWAVDGRRRGRMVRWSWAQPSLDRCRN</sequence>